<evidence type="ECO:0000313" key="2">
    <source>
        <dbReference type="Proteomes" id="UP000814128"/>
    </source>
</evidence>
<organism evidence="1 2">
    <name type="scientific">Vararia minispora EC-137</name>
    <dbReference type="NCBI Taxonomy" id="1314806"/>
    <lineage>
        <taxon>Eukaryota</taxon>
        <taxon>Fungi</taxon>
        <taxon>Dikarya</taxon>
        <taxon>Basidiomycota</taxon>
        <taxon>Agaricomycotina</taxon>
        <taxon>Agaricomycetes</taxon>
        <taxon>Russulales</taxon>
        <taxon>Lachnocladiaceae</taxon>
        <taxon>Vararia</taxon>
    </lineage>
</organism>
<comment type="caution">
    <text evidence="1">The sequence shown here is derived from an EMBL/GenBank/DDBJ whole genome shotgun (WGS) entry which is preliminary data.</text>
</comment>
<proteinExistence type="predicted"/>
<reference evidence="1" key="1">
    <citation type="submission" date="2021-02" db="EMBL/GenBank/DDBJ databases">
        <authorList>
            <consortium name="DOE Joint Genome Institute"/>
            <person name="Ahrendt S."/>
            <person name="Looney B.P."/>
            <person name="Miyauchi S."/>
            <person name="Morin E."/>
            <person name="Drula E."/>
            <person name="Courty P.E."/>
            <person name="Chicoki N."/>
            <person name="Fauchery L."/>
            <person name="Kohler A."/>
            <person name="Kuo A."/>
            <person name="Labutti K."/>
            <person name="Pangilinan J."/>
            <person name="Lipzen A."/>
            <person name="Riley R."/>
            <person name="Andreopoulos W."/>
            <person name="He G."/>
            <person name="Johnson J."/>
            <person name="Barry K.W."/>
            <person name="Grigoriev I.V."/>
            <person name="Nagy L."/>
            <person name="Hibbett D."/>
            <person name="Henrissat B."/>
            <person name="Matheny P.B."/>
            <person name="Labbe J."/>
            <person name="Martin F."/>
        </authorList>
    </citation>
    <scope>NUCLEOTIDE SEQUENCE</scope>
    <source>
        <strain evidence="1">EC-137</strain>
    </source>
</reference>
<name>A0ACB8Q491_9AGAM</name>
<gene>
    <name evidence="1" type="ORF">K488DRAFT_75347</name>
</gene>
<reference evidence="1" key="2">
    <citation type="journal article" date="2022" name="New Phytol.">
        <title>Evolutionary transition to the ectomycorrhizal habit in the genomes of a hyperdiverse lineage of mushroom-forming fungi.</title>
        <authorList>
            <person name="Looney B."/>
            <person name="Miyauchi S."/>
            <person name="Morin E."/>
            <person name="Drula E."/>
            <person name="Courty P.E."/>
            <person name="Kohler A."/>
            <person name="Kuo A."/>
            <person name="LaButti K."/>
            <person name="Pangilinan J."/>
            <person name="Lipzen A."/>
            <person name="Riley R."/>
            <person name="Andreopoulos W."/>
            <person name="He G."/>
            <person name="Johnson J."/>
            <person name="Nolan M."/>
            <person name="Tritt A."/>
            <person name="Barry K.W."/>
            <person name="Grigoriev I.V."/>
            <person name="Nagy L.G."/>
            <person name="Hibbett D."/>
            <person name="Henrissat B."/>
            <person name="Matheny P.B."/>
            <person name="Labbe J."/>
            <person name="Martin F.M."/>
        </authorList>
    </citation>
    <scope>NUCLEOTIDE SEQUENCE</scope>
    <source>
        <strain evidence="1">EC-137</strain>
    </source>
</reference>
<accession>A0ACB8Q491</accession>
<keyword evidence="2" id="KW-1185">Reference proteome</keyword>
<sequence length="318" mass="35165">MPIFRMSCTRSACVFHSSLFSCFHVKVCCTSSTSFFTDSAREPTCAHCQGLEFPSTPLTDKRCASRISDDTSAYDVYNDLDDARSIKMVFGFDAIEEEDSPYPELVGLVLNMLGCALNVFFNFRSPAPTILQPRPWNVKEHALVFIMSNVSIGSPYALNAVVVGEHYYGLHLGTGFSILLVLATQLTGFGLTGLCRRFLVRPVSMVWPQNLIPCAVLNTLHAEDEDRSSGISHYRYFCDVAAAAFFCLSRYQARILTTQDIFGLAVYEAYSPLYMPTTYELSFPLPFSIALSSTMPALLSVAPSLLQPGRRPGQQGLC</sequence>
<evidence type="ECO:0000313" key="1">
    <source>
        <dbReference type="EMBL" id="KAI0026432.1"/>
    </source>
</evidence>
<dbReference type="Proteomes" id="UP000814128">
    <property type="component" value="Unassembled WGS sequence"/>
</dbReference>
<protein>
    <submittedName>
        <fullName evidence="1">OPT oligopeptide transporter protein-domain-containing protein</fullName>
    </submittedName>
</protein>
<dbReference type="EMBL" id="MU274574">
    <property type="protein sequence ID" value="KAI0026432.1"/>
    <property type="molecule type" value="Genomic_DNA"/>
</dbReference>